<reference evidence="3" key="1">
    <citation type="submission" date="2021-02" db="EMBL/GenBank/DDBJ databases">
        <authorList>
            <person name="Dougan E. K."/>
            <person name="Rhodes N."/>
            <person name="Thang M."/>
            <person name="Chan C."/>
        </authorList>
    </citation>
    <scope>NUCLEOTIDE SEQUENCE</scope>
</reference>
<name>A0A813JFT7_POLGL</name>
<dbReference type="EMBL" id="CAJNNW010025186">
    <property type="protein sequence ID" value="CAE8676088.1"/>
    <property type="molecule type" value="Genomic_DNA"/>
</dbReference>
<sequence>MGFLFEVAQVEAQGWLPTATDDWCGIYLEVYLEKVAKKGWRKLKSSCCGRRKTKKQLRKTTETLDEAREMRWRVCNEDGFLMALFVLGDERKRQRKGDQLVITADAFQTFDMGQVEGTKVATFKGTMQVGTWGPVVLHPSDKDKVSMEGTTLVLETRPTSARPFSLDNARPADDVRSLEMIMQSIVSKKKTRNKKEGPQRPAIRGNFTLSAQNLISLVRRGNPNQESASPVSMPQQNSPRRSVSFTN</sequence>
<dbReference type="Proteomes" id="UP000626109">
    <property type="component" value="Unassembled WGS sequence"/>
</dbReference>
<evidence type="ECO:0000313" key="5">
    <source>
        <dbReference type="Proteomes" id="UP000654075"/>
    </source>
</evidence>
<feature type="non-terminal residue" evidence="3">
    <location>
        <position position="247"/>
    </location>
</feature>
<organism evidence="3 4">
    <name type="scientific">Polarella glacialis</name>
    <name type="common">Dinoflagellate</name>
    <dbReference type="NCBI Taxonomy" id="89957"/>
    <lineage>
        <taxon>Eukaryota</taxon>
        <taxon>Sar</taxon>
        <taxon>Alveolata</taxon>
        <taxon>Dinophyceae</taxon>
        <taxon>Suessiales</taxon>
        <taxon>Suessiaceae</taxon>
        <taxon>Polarella</taxon>
    </lineage>
</organism>
<dbReference type="EMBL" id="CAJNNV010026410">
    <property type="protein sequence ID" value="CAE8618114.1"/>
    <property type="molecule type" value="Genomic_DNA"/>
</dbReference>
<comment type="caution">
    <text evidence="3">The sequence shown here is derived from an EMBL/GenBank/DDBJ whole genome shotgun (WGS) entry which is preliminary data.</text>
</comment>
<evidence type="ECO:0000313" key="4">
    <source>
        <dbReference type="Proteomes" id="UP000626109"/>
    </source>
</evidence>
<evidence type="ECO:0000313" key="3">
    <source>
        <dbReference type="EMBL" id="CAE8676088.1"/>
    </source>
</evidence>
<dbReference type="Proteomes" id="UP000654075">
    <property type="component" value="Unassembled WGS sequence"/>
</dbReference>
<proteinExistence type="predicted"/>
<feature type="region of interest" description="Disordered" evidence="1">
    <location>
        <begin position="222"/>
        <end position="247"/>
    </location>
</feature>
<evidence type="ECO:0000313" key="2">
    <source>
        <dbReference type="EMBL" id="CAE8618114.1"/>
    </source>
</evidence>
<protein>
    <submittedName>
        <fullName evidence="3">Uncharacterized protein</fullName>
    </submittedName>
</protein>
<evidence type="ECO:0000256" key="1">
    <source>
        <dbReference type="SAM" id="MobiDB-lite"/>
    </source>
</evidence>
<accession>A0A813JFT7</accession>
<gene>
    <name evidence="2" type="ORF">PGLA1383_LOCUS35765</name>
    <name evidence="3" type="ORF">PGLA2088_LOCUS19703</name>
</gene>
<keyword evidence="5" id="KW-1185">Reference proteome</keyword>
<dbReference type="AlphaFoldDB" id="A0A813JFT7"/>